<protein>
    <submittedName>
        <fullName evidence="1">Uncharacterized protein</fullName>
    </submittedName>
</protein>
<evidence type="ECO:0000313" key="2">
    <source>
        <dbReference type="Proteomes" id="UP001054945"/>
    </source>
</evidence>
<gene>
    <name evidence="1" type="ORF">CEXT_572651</name>
</gene>
<sequence length="105" mass="11897">MHKEKISKKKNKDVVRVQPTVVIKEEPVEFVPESFLSENKGIQNIKTDNGVPVQPAVFIKQEPIDLDPKPSAFTDVVIMMSSLFPRKTTSCPLLMYRHPLNPPLT</sequence>
<dbReference type="Proteomes" id="UP001054945">
    <property type="component" value="Unassembled WGS sequence"/>
</dbReference>
<comment type="caution">
    <text evidence="1">The sequence shown here is derived from an EMBL/GenBank/DDBJ whole genome shotgun (WGS) entry which is preliminary data.</text>
</comment>
<reference evidence="1 2" key="1">
    <citation type="submission" date="2021-06" db="EMBL/GenBank/DDBJ databases">
        <title>Caerostris extrusa draft genome.</title>
        <authorList>
            <person name="Kono N."/>
            <person name="Arakawa K."/>
        </authorList>
    </citation>
    <scope>NUCLEOTIDE SEQUENCE [LARGE SCALE GENOMIC DNA]</scope>
</reference>
<accession>A0AAV4Y8N5</accession>
<dbReference type="EMBL" id="BPLR01018861">
    <property type="protein sequence ID" value="GIZ02786.1"/>
    <property type="molecule type" value="Genomic_DNA"/>
</dbReference>
<proteinExistence type="predicted"/>
<evidence type="ECO:0000313" key="1">
    <source>
        <dbReference type="EMBL" id="GIZ02786.1"/>
    </source>
</evidence>
<name>A0AAV4Y8N5_CAEEX</name>
<keyword evidence="2" id="KW-1185">Reference proteome</keyword>
<dbReference type="AlphaFoldDB" id="A0AAV4Y8N5"/>
<organism evidence="1 2">
    <name type="scientific">Caerostris extrusa</name>
    <name type="common">Bark spider</name>
    <name type="synonym">Caerostris bankana</name>
    <dbReference type="NCBI Taxonomy" id="172846"/>
    <lineage>
        <taxon>Eukaryota</taxon>
        <taxon>Metazoa</taxon>
        <taxon>Ecdysozoa</taxon>
        <taxon>Arthropoda</taxon>
        <taxon>Chelicerata</taxon>
        <taxon>Arachnida</taxon>
        <taxon>Araneae</taxon>
        <taxon>Araneomorphae</taxon>
        <taxon>Entelegynae</taxon>
        <taxon>Araneoidea</taxon>
        <taxon>Araneidae</taxon>
        <taxon>Caerostris</taxon>
    </lineage>
</organism>